<evidence type="ECO:0000256" key="3">
    <source>
        <dbReference type="ARBA" id="ARBA00007353"/>
    </source>
</evidence>
<dbReference type="InterPro" id="IPR038371">
    <property type="entry name" value="Cu_polyphenol_OxRdtase_sf"/>
</dbReference>
<comment type="catalytic activity">
    <reaction evidence="9">
        <text>adenosine + H2O + H(+) = inosine + NH4(+)</text>
        <dbReference type="Rhea" id="RHEA:24408"/>
        <dbReference type="ChEBI" id="CHEBI:15377"/>
        <dbReference type="ChEBI" id="CHEBI:15378"/>
        <dbReference type="ChEBI" id="CHEBI:16335"/>
        <dbReference type="ChEBI" id="CHEBI:17596"/>
        <dbReference type="ChEBI" id="CHEBI:28938"/>
        <dbReference type="EC" id="3.5.4.4"/>
    </reaction>
    <physiologicalReaction direction="left-to-right" evidence="9">
        <dbReference type="Rhea" id="RHEA:24409"/>
    </physiologicalReaction>
</comment>
<comment type="caution">
    <text evidence="12">The sequence shown here is derived from an EMBL/GenBank/DDBJ whole genome shotgun (WGS) entry which is preliminary data.</text>
</comment>
<dbReference type="Proteomes" id="UP000014417">
    <property type="component" value="Unassembled WGS sequence"/>
</dbReference>
<gene>
    <name evidence="12" type="ORF">HMPREF9306_01790</name>
</gene>
<dbReference type="SUPFAM" id="SSF64438">
    <property type="entry name" value="CNF1/YfiH-like putative cysteine hydrolases"/>
    <property type="match status" value="1"/>
</dbReference>
<keyword evidence="5" id="KW-0479">Metal-binding</keyword>
<dbReference type="EMBL" id="AGZR01000009">
    <property type="protein sequence ID" value="EPD32221.1"/>
    <property type="molecule type" value="Genomic_DNA"/>
</dbReference>
<accession>S2VZG0</accession>
<name>S2VZG0_9ACTN</name>
<evidence type="ECO:0000256" key="7">
    <source>
        <dbReference type="ARBA" id="ARBA00022833"/>
    </source>
</evidence>
<keyword evidence="13" id="KW-1185">Reference proteome</keyword>
<dbReference type="InterPro" id="IPR003730">
    <property type="entry name" value="Cu_polyphenol_OxRdtase"/>
</dbReference>
<evidence type="ECO:0008006" key="14">
    <source>
        <dbReference type="Google" id="ProtNLM"/>
    </source>
</evidence>
<dbReference type="GO" id="GO:0017061">
    <property type="term" value="F:S-methyl-5-thioadenosine phosphorylase activity"/>
    <property type="evidence" value="ECO:0007669"/>
    <property type="project" value="UniProtKB-EC"/>
</dbReference>
<evidence type="ECO:0000256" key="6">
    <source>
        <dbReference type="ARBA" id="ARBA00022801"/>
    </source>
</evidence>
<dbReference type="AlphaFoldDB" id="S2VZG0"/>
<evidence type="ECO:0000256" key="8">
    <source>
        <dbReference type="ARBA" id="ARBA00023008"/>
    </source>
</evidence>
<dbReference type="PANTHER" id="PTHR30616">
    <property type="entry name" value="UNCHARACTERIZED PROTEIN YFIH"/>
    <property type="match status" value="1"/>
</dbReference>
<dbReference type="Pfam" id="PF02578">
    <property type="entry name" value="Cu-oxidase_4"/>
    <property type="match status" value="1"/>
</dbReference>
<dbReference type="GO" id="GO:0005507">
    <property type="term" value="F:copper ion binding"/>
    <property type="evidence" value="ECO:0007669"/>
    <property type="project" value="TreeGrafter"/>
</dbReference>
<comment type="function">
    <text evidence="2">Purine nucleoside enzyme that catalyzes the phosphorolysis of adenosine and inosine nucleosides, yielding D-ribose 1-phosphate and the respective free bases, adenine and hypoxanthine. Also catalyzes the phosphorolysis of S-methyl-5'-thioadenosine into adenine and S-methyl-5-thio-alpha-D-ribose 1-phosphate. Also has adenosine deaminase activity.</text>
</comment>
<dbReference type="HOGENOM" id="CLU_065784_3_2_11"/>
<evidence type="ECO:0000256" key="1">
    <source>
        <dbReference type="ARBA" id="ARBA00000553"/>
    </source>
</evidence>
<evidence type="ECO:0000256" key="11">
    <source>
        <dbReference type="ARBA" id="ARBA00049893"/>
    </source>
</evidence>
<keyword evidence="4" id="KW-0808">Transferase</keyword>
<comment type="catalytic activity">
    <reaction evidence="1">
        <text>inosine + phosphate = alpha-D-ribose 1-phosphate + hypoxanthine</text>
        <dbReference type="Rhea" id="RHEA:27646"/>
        <dbReference type="ChEBI" id="CHEBI:17368"/>
        <dbReference type="ChEBI" id="CHEBI:17596"/>
        <dbReference type="ChEBI" id="CHEBI:43474"/>
        <dbReference type="ChEBI" id="CHEBI:57720"/>
        <dbReference type="EC" id="2.4.2.1"/>
    </reaction>
    <physiologicalReaction direction="left-to-right" evidence="1">
        <dbReference type="Rhea" id="RHEA:27647"/>
    </physiologicalReaction>
</comment>
<dbReference type="PANTHER" id="PTHR30616:SF2">
    <property type="entry name" value="PURINE NUCLEOSIDE PHOSPHORYLASE LACC1"/>
    <property type="match status" value="1"/>
</dbReference>
<keyword evidence="7" id="KW-0862">Zinc</keyword>
<comment type="catalytic activity">
    <reaction evidence="11">
        <text>S-methyl-5'-thioadenosine + phosphate = 5-(methylsulfanyl)-alpha-D-ribose 1-phosphate + adenine</text>
        <dbReference type="Rhea" id="RHEA:11852"/>
        <dbReference type="ChEBI" id="CHEBI:16708"/>
        <dbReference type="ChEBI" id="CHEBI:17509"/>
        <dbReference type="ChEBI" id="CHEBI:43474"/>
        <dbReference type="ChEBI" id="CHEBI:58533"/>
        <dbReference type="EC" id="2.4.2.28"/>
    </reaction>
    <physiologicalReaction direction="left-to-right" evidence="11">
        <dbReference type="Rhea" id="RHEA:11853"/>
    </physiologicalReaction>
</comment>
<keyword evidence="6" id="KW-0378">Hydrolase</keyword>
<dbReference type="PATRIC" id="fig|883161.3.peg.1777"/>
<proteinExistence type="inferred from homology"/>
<sequence length="254" mass="27005">MFCFELSPRRNGGVGVAFTDRNDGFSEGPLASFNLGKTDEDVPEALRSNMAALKARLGFDSVVALHQVHGVTVFDADADQRDWLGDEWLGDRFGAPLPQADASITTIPGRALMIRVADCVPVVFAADGCVAAAHAGRAGLLNGVLEETVKAIRERTSGQIKAWIGPHICGSCYELPEQMVQDATKDFPEAAATTSWGTPSLDLGAGAKAQLERLGVEVEAVGKCTRESADLFSHRGDGPQTGRQVGLVWLEALK</sequence>
<evidence type="ECO:0000313" key="13">
    <source>
        <dbReference type="Proteomes" id="UP000014417"/>
    </source>
</evidence>
<dbReference type="InterPro" id="IPR011324">
    <property type="entry name" value="Cytotoxic_necrot_fac-like_cat"/>
</dbReference>
<evidence type="ECO:0000256" key="10">
    <source>
        <dbReference type="ARBA" id="ARBA00048968"/>
    </source>
</evidence>
<evidence type="ECO:0000256" key="2">
    <source>
        <dbReference type="ARBA" id="ARBA00003215"/>
    </source>
</evidence>
<evidence type="ECO:0000256" key="5">
    <source>
        <dbReference type="ARBA" id="ARBA00022723"/>
    </source>
</evidence>
<evidence type="ECO:0000256" key="4">
    <source>
        <dbReference type="ARBA" id="ARBA00022679"/>
    </source>
</evidence>
<dbReference type="OrthoDB" id="4279at2"/>
<comment type="catalytic activity">
    <reaction evidence="10">
        <text>adenosine + phosphate = alpha-D-ribose 1-phosphate + adenine</text>
        <dbReference type="Rhea" id="RHEA:27642"/>
        <dbReference type="ChEBI" id="CHEBI:16335"/>
        <dbReference type="ChEBI" id="CHEBI:16708"/>
        <dbReference type="ChEBI" id="CHEBI:43474"/>
        <dbReference type="ChEBI" id="CHEBI:57720"/>
        <dbReference type="EC" id="2.4.2.1"/>
    </reaction>
    <physiologicalReaction direction="left-to-right" evidence="10">
        <dbReference type="Rhea" id="RHEA:27643"/>
    </physiologicalReaction>
</comment>
<dbReference type="STRING" id="883161.HMPREF9306_01790"/>
<dbReference type="CDD" id="cd16833">
    <property type="entry name" value="YfiH"/>
    <property type="match status" value="1"/>
</dbReference>
<dbReference type="GO" id="GO:0016787">
    <property type="term" value="F:hydrolase activity"/>
    <property type="evidence" value="ECO:0007669"/>
    <property type="project" value="UniProtKB-KW"/>
</dbReference>
<keyword evidence="8" id="KW-0186">Copper</keyword>
<organism evidence="12 13">
    <name type="scientific">Propionimicrobium lymphophilum ACS-093-V-SCH5</name>
    <dbReference type="NCBI Taxonomy" id="883161"/>
    <lineage>
        <taxon>Bacteria</taxon>
        <taxon>Bacillati</taxon>
        <taxon>Actinomycetota</taxon>
        <taxon>Actinomycetes</taxon>
        <taxon>Propionibacteriales</taxon>
        <taxon>Propionibacteriaceae</taxon>
        <taxon>Propionimicrobium</taxon>
    </lineage>
</organism>
<evidence type="ECO:0000313" key="12">
    <source>
        <dbReference type="EMBL" id="EPD32221.1"/>
    </source>
</evidence>
<reference evidence="12 13" key="1">
    <citation type="submission" date="2013-04" db="EMBL/GenBank/DDBJ databases">
        <title>The Genome Sequence of Propionimicrobium lymphophilum ACS-093-V-SCH5.</title>
        <authorList>
            <consortium name="The Broad Institute Genomics Platform"/>
            <person name="Earl A."/>
            <person name="Ward D."/>
            <person name="Feldgarden M."/>
            <person name="Gevers D."/>
            <person name="Saerens B."/>
            <person name="Vaneechoutte M."/>
            <person name="Walker B."/>
            <person name="Young S."/>
            <person name="Zeng Q."/>
            <person name="Gargeya S."/>
            <person name="Fitzgerald M."/>
            <person name="Haas B."/>
            <person name="Abouelleil A."/>
            <person name="Allen A.W."/>
            <person name="Alvarado L."/>
            <person name="Arachchi H.M."/>
            <person name="Berlin A.M."/>
            <person name="Chapman S.B."/>
            <person name="Gainer-Dewar J."/>
            <person name="Goldberg J."/>
            <person name="Griggs A."/>
            <person name="Gujja S."/>
            <person name="Hansen M."/>
            <person name="Howarth C."/>
            <person name="Imamovic A."/>
            <person name="Ireland A."/>
            <person name="Larimer J."/>
            <person name="McCowan C."/>
            <person name="Murphy C."/>
            <person name="Pearson M."/>
            <person name="Poon T.W."/>
            <person name="Priest M."/>
            <person name="Roberts A."/>
            <person name="Saif S."/>
            <person name="Shea T."/>
            <person name="Sisk P."/>
            <person name="Sykes S."/>
            <person name="Wortman J."/>
            <person name="Nusbaum C."/>
            <person name="Birren B."/>
        </authorList>
    </citation>
    <scope>NUCLEOTIDE SEQUENCE [LARGE SCALE GENOMIC DNA]</scope>
    <source>
        <strain evidence="12 13">ACS-093-V-SCH5</strain>
    </source>
</reference>
<dbReference type="Gene3D" id="3.60.140.10">
    <property type="entry name" value="CNF1/YfiH-like putative cysteine hydrolases"/>
    <property type="match status" value="1"/>
</dbReference>
<protein>
    <recommendedName>
        <fullName evidence="14">Purine nucleoside phosphorylase</fullName>
    </recommendedName>
</protein>
<evidence type="ECO:0000256" key="9">
    <source>
        <dbReference type="ARBA" id="ARBA00047989"/>
    </source>
</evidence>
<comment type="similarity">
    <text evidence="3">Belongs to the purine nucleoside phosphorylase YfiH/LACC1 family.</text>
</comment>